<accession>A0ABT5DVR8</accession>
<protein>
    <submittedName>
        <fullName evidence="3">Mucoidy inhibitor MuiA family protein</fullName>
    </submittedName>
</protein>
<reference evidence="3 4" key="1">
    <citation type="submission" date="2022-11" db="EMBL/GenBank/DDBJ databases">
        <title>Minimal conservation of predation-associated metabolite biosynthetic gene clusters underscores biosynthetic potential of Myxococcota including descriptions for ten novel species: Archangium lansinium sp. nov., Myxococcus landrumus sp. nov., Nannocystis bai.</title>
        <authorList>
            <person name="Ahearne A."/>
            <person name="Stevens C."/>
            <person name="Dowd S."/>
        </authorList>
    </citation>
    <scope>NUCLEOTIDE SEQUENCE [LARGE SCALE GENOMIC DNA]</scope>
    <source>
        <strain evidence="3 4">BB15-2</strain>
    </source>
</reference>
<dbReference type="Proteomes" id="UP001221686">
    <property type="component" value="Unassembled WGS sequence"/>
</dbReference>
<keyword evidence="4" id="KW-1185">Reference proteome</keyword>
<comment type="caution">
    <text evidence="3">The sequence shown here is derived from an EMBL/GenBank/DDBJ whole genome shotgun (WGS) entry which is preliminary data.</text>
</comment>
<feature type="domain" description="DUF4140" evidence="2">
    <location>
        <begin position="29"/>
        <end position="135"/>
    </location>
</feature>
<evidence type="ECO:0000313" key="4">
    <source>
        <dbReference type="Proteomes" id="UP001221686"/>
    </source>
</evidence>
<dbReference type="InterPro" id="IPR025554">
    <property type="entry name" value="DUF4140"/>
</dbReference>
<dbReference type="EMBL" id="JAQNDL010000001">
    <property type="protein sequence ID" value="MDC0717174.1"/>
    <property type="molecule type" value="Genomic_DNA"/>
</dbReference>
<dbReference type="RefSeq" id="WP_272085659.1">
    <property type="nucleotide sequence ID" value="NZ_JAQNDL010000001.1"/>
</dbReference>
<dbReference type="PANTHER" id="PTHR31005">
    <property type="entry name" value="DUF4139 DOMAIN-CONTAINING PROTEIN"/>
    <property type="match status" value="1"/>
</dbReference>
<evidence type="ECO:0000259" key="1">
    <source>
        <dbReference type="Pfam" id="PF13598"/>
    </source>
</evidence>
<proteinExistence type="predicted"/>
<evidence type="ECO:0000259" key="2">
    <source>
        <dbReference type="Pfam" id="PF13600"/>
    </source>
</evidence>
<dbReference type="InterPro" id="IPR011935">
    <property type="entry name" value="CHP02231"/>
</dbReference>
<gene>
    <name evidence="3" type="ORF">POL25_09750</name>
</gene>
<organism evidence="3 4">
    <name type="scientific">Nannocystis bainbridge</name>
    <dbReference type="NCBI Taxonomy" id="2995303"/>
    <lineage>
        <taxon>Bacteria</taxon>
        <taxon>Pseudomonadati</taxon>
        <taxon>Myxococcota</taxon>
        <taxon>Polyangia</taxon>
        <taxon>Nannocystales</taxon>
        <taxon>Nannocystaceae</taxon>
        <taxon>Nannocystis</taxon>
    </lineage>
</organism>
<dbReference type="NCBIfam" id="TIGR02231">
    <property type="entry name" value="mucoidy inhibitor MuiA family protein"/>
    <property type="match status" value="1"/>
</dbReference>
<dbReference type="Pfam" id="PF13600">
    <property type="entry name" value="DUF4140"/>
    <property type="match status" value="1"/>
</dbReference>
<dbReference type="PANTHER" id="PTHR31005:SF8">
    <property type="entry name" value="DUF4139 DOMAIN-CONTAINING PROTEIN"/>
    <property type="match status" value="1"/>
</dbReference>
<sequence length="544" mass="58956">MTEPTLIEKHESATPSVAPVELKAPIVEVTVLEDRAHVVRRAAVELRAGLTRLRVAGVAPVLADKTLCAAIAPHGGKAGDGGRERVSDVRVRRSRLVLGDDKPERARELQRERDRLSQRLGELQAARELAQHHETALAGVGEVVVQDIGVDVCYGGEAPKQWAEALALVAAREHKVREERLALDFEIVEVEAELARLNHRIGATAQVSDAVAAEVVVEVWVATAGAYAVQVDYVVPGACWRPYHRAQLVELVKGADPVLHFSSEGCVWQNTGEDWSDVQLIFSTERPSLGTEPPQLASDLLFVQRKSEAVVVEAREQEVQTTGLGSAPKQRSQDLPGIDDGGEALSLRASARASVPSDGRPYRVPLMSGTLKTTSEHVLMAELAEAVILKTTHVNDRLHHPILAGPVDLIKNGGFVGRTSVLFIAPGENFAIGWGPDGAVRVQRSVTQAREERGMLSGWASQIHKIEVKLSNLGPQARTVQVSERVPVSEIEKVKIEVDATATSDRARPDNNGLVRWKVELPGYGRASLNLGYIVRKHGDVVGI</sequence>
<name>A0ABT5DVR8_9BACT</name>
<dbReference type="Pfam" id="PF13598">
    <property type="entry name" value="DUF4139"/>
    <property type="match status" value="1"/>
</dbReference>
<feature type="domain" description="DUF4139" evidence="1">
    <location>
        <begin position="229"/>
        <end position="535"/>
    </location>
</feature>
<dbReference type="InterPro" id="IPR037291">
    <property type="entry name" value="DUF4139"/>
</dbReference>
<evidence type="ECO:0000313" key="3">
    <source>
        <dbReference type="EMBL" id="MDC0717174.1"/>
    </source>
</evidence>